<reference evidence="2 3" key="1">
    <citation type="journal article" date="2024" name="bioRxiv">
        <title>A reference genome for Trichogramma kaykai: A tiny desert-dwelling parasitoid wasp with competing sex-ratio distorters.</title>
        <authorList>
            <person name="Culotta J."/>
            <person name="Lindsey A.R."/>
        </authorList>
    </citation>
    <scope>NUCLEOTIDE SEQUENCE [LARGE SCALE GENOMIC DNA]</scope>
    <source>
        <strain evidence="2 3">KSX58</strain>
    </source>
</reference>
<evidence type="ECO:0000313" key="3">
    <source>
        <dbReference type="Proteomes" id="UP001627154"/>
    </source>
</evidence>
<name>A0ABD2XA20_9HYME</name>
<dbReference type="AlphaFoldDB" id="A0ABD2XA20"/>
<comment type="caution">
    <text evidence="2">The sequence shown here is derived from an EMBL/GenBank/DDBJ whole genome shotgun (WGS) entry which is preliminary data.</text>
</comment>
<feature type="compositionally biased region" description="Basic and acidic residues" evidence="1">
    <location>
        <begin position="231"/>
        <end position="247"/>
    </location>
</feature>
<dbReference type="Proteomes" id="UP001627154">
    <property type="component" value="Unassembled WGS sequence"/>
</dbReference>
<feature type="compositionally biased region" description="Basic residues" evidence="1">
    <location>
        <begin position="204"/>
        <end position="221"/>
    </location>
</feature>
<feature type="region of interest" description="Disordered" evidence="1">
    <location>
        <begin position="196"/>
        <end position="268"/>
    </location>
</feature>
<evidence type="ECO:0000313" key="2">
    <source>
        <dbReference type="EMBL" id="KAL3402144.1"/>
    </source>
</evidence>
<organism evidence="2 3">
    <name type="scientific">Trichogramma kaykai</name>
    <dbReference type="NCBI Taxonomy" id="54128"/>
    <lineage>
        <taxon>Eukaryota</taxon>
        <taxon>Metazoa</taxon>
        <taxon>Ecdysozoa</taxon>
        <taxon>Arthropoda</taxon>
        <taxon>Hexapoda</taxon>
        <taxon>Insecta</taxon>
        <taxon>Pterygota</taxon>
        <taxon>Neoptera</taxon>
        <taxon>Endopterygota</taxon>
        <taxon>Hymenoptera</taxon>
        <taxon>Apocrita</taxon>
        <taxon>Proctotrupomorpha</taxon>
        <taxon>Chalcidoidea</taxon>
        <taxon>Trichogrammatidae</taxon>
        <taxon>Trichogramma</taxon>
    </lineage>
</organism>
<feature type="compositionally biased region" description="Basic and acidic residues" evidence="1">
    <location>
        <begin position="255"/>
        <end position="268"/>
    </location>
</feature>
<keyword evidence="3" id="KW-1185">Reference proteome</keyword>
<proteinExistence type="predicted"/>
<sequence length="268" mass="30677">MFGANPLSVTIVSNHLDKKLTSNVTSMKFIKTANPSNVRYTLKQGTLKIQISTACHSATISQSRSATASVAHASQIEAEIRSRQSFPIKSYTRKPRHSERTRAAGSGWIEQNLITMEDVGRLENCLSRTIYSYAYMLYIVRVRLGARRHSRYIPHTRAEVAAAMVQASTRLPVKQCSSSKRCTRLHIHTYVRKTKSKRQEKQKLVKKTSVRSRMKKTKKNSYIRPLTSCIDRSKQQQEENADQEKHRSGALRVNLQRERERERDEASA</sequence>
<gene>
    <name evidence="2" type="ORF">TKK_004695</name>
</gene>
<protein>
    <submittedName>
        <fullName evidence="2">Uncharacterized protein</fullName>
    </submittedName>
</protein>
<accession>A0ABD2XA20</accession>
<dbReference type="EMBL" id="JBJJXI010000037">
    <property type="protein sequence ID" value="KAL3402144.1"/>
    <property type="molecule type" value="Genomic_DNA"/>
</dbReference>
<evidence type="ECO:0000256" key="1">
    <source>
        <dbReference type="SAM" id="MobiDB-lite"/>
    </source>
</evidence>